<accession>A0A1M4Z607</accession>
<name>A0A1M4Z607_LOKAT</name>
<sequence>MIRYRSRRPPDTVLRGRLRDLANARRRFGDQRLEDDLPEASKRKRENIAEAIENNVRKLIIKETPVNPRFYEKMSDLLSDLVLQRRNDAIEYAEYLERIKEMVTQAKAGHGNVYPESMTTAGKKALFDNLDGDEDLAMKVDQAVRDTAPFGWRGNAMKERKIRRSLEPFFDDPVKMERIFEILKNQNEY</sequence>
<organism evidence="1 2">
    <name type="scientific">Loktanella atrilutea</name>
    <dbReference type="NCBI Taxonomy" id="366533"/>
    <lineage>
        <taxon>Bacteria</taxon>
        <taxon>Pseudomonadati</taxon>
        <taxon>Pseudomonadota</taxon>
        <taxon>Alphaproteobacteria</taxon>
        <taxon>Rhodobacterales</taxon>
        <taxon>Roseobacteraceae</taxon>
        <taxon>Loktanella</taxon>
    </lineage>
</organism>
<dbReference type="EMBL" id="FQUE01000003">
    <property type="protein sequence ID" value="SHF13388.1"/>
    <property type="molecule type" value="Genomic_DNA"/>
</dbReference>
<evidence type="ECO:0000313" key="2">
    <source>
        <dbReference type="Proteomes" id="UP000183987"/>
    </source>
</evidence>
<reference evidence="2" key="1">
    <citation type="submission" date="2016-11" db="EMBL/GenBank/DDBJ databases">
        <authorList>
            <person name="Varghese N."/>
            <person name="Submissions S."/>
        </authorList>
    </citation>
    <scope>NUCLEOTIDE SEQUENCE [LARGE SCALE GENOMIC DNA]</scope>
    <source>
        <strain evidence="2">DSM 29326</strain>
    </source>
</reference>
<dbReference type="Proteomes" id="UP000183987">
    <property type="component" value="Unassembled WGS sequence"/>
</dbReference>
<dbReference type="STRING" id="366533.SAMN05444339_103381"/>
<keyword evidence="2" id="KW-1185">Reference proteome</keyword>
<protein>
    <recommendedName>
        <fullName evidence="3">Type I restriction enzyme, R subunit</fullName>
    </recommendedName>
</protein>
<evidence type="ECO:0000313" key="1">
    <source>
        <dbReference type="EMBL" id="SHF13388.1"/>
    </source>
</evidence>
<evidence type="ECO:0008006" key="3">
    <source>
        <dbReference type="Google" id="ProtNLM"/>
    </source>
</evidence>
<dbReference type="AlphaFoldDB" id="A0A1M4Z607"/>
<proteinExistence type="predicted"/>
<gene>
    <name evidence="1" type="ORF">SAMN05444339_103381</name>
</gene>